<proteinExistence type="predicted"/>
<reference evidence="2 3" key="1">
    <citation type="submission" date="2019-07" db="EMBL/GenBank/DDBJ databases">
        <title>Criibacterium bergeronii gen. nov., sp. nov. isolated from human clinical samples.</title>
        <authorList>
            <person name="Maheux A.F."/>
            <person name="Boudreau D.K."/>
            <person name="Berube E."/>
            <person name="Brodeur S."/>
            <person name="Bernard K.A."/>
            <person name="Abed J.Y."/>
            <person name="Ducrey E."/>
            <person name="Guay E.F."/>
            <person name="Raymond F."/>
            <person name="Corbeil J."/>
            <person name="Domingo M.-C."/>
            <person name="Roy P.H."/>
            <person name="Boissinot M."/>
            <person name="Tocheva E.I."/>
            <person name="Omar R.F."/>
        </authorList>
    </citation>
    <scope>NUCLEOTIDE SEQUENCE [LARGE SCALE GENOMIC DNA]</scope>
    <source>
        <strain evidence="2 3">CCRI-24246</strain>
    </source>
</reference>
<dbReference type="Proteomes" id="UP000319424">
    <property type="component" value="Unassembled WGS sequence"/>
</dbReference>
<dbReference type="InterPro" id="IPR047951">
    <property type="entry name" value="Transpos_ISL3"/>
</dbReference>
<evidence type="ECO:0000259" key="1">
    <source>
        <dbReference type="Pfam" id="PF01610"/>
    </source>
</evidence>
<dbReference type="EMBL" id="VJXW01000003">
    <property type="protein sequence ID" value="TRW28073.1"/>
    <property type="molecule type" value="Genomic_DNA"/>
</dbReference>
<evidence type="ECO:0000313" key="2">
    <source>
        <dbReference type="EMBL" id="TRW28073.1"/>
    </source>
</evidence>
<dbReference type="PANTHER" id="PTHR33498:SF1">
    <property type="entry name" value="TRANSPOSASE FOR INSERTION SEQUENCE ELEMENT IS1557"/>
    <property type="match status" value="1"/>
</dbReference>
<name>A0A552VC80_9FIRM</name>
<accession>A0A552VC80</accession>
<dbReference type="InterPro" id="IPR002560">
    <property type="entry name" value="Transposase_DDE"/>
</dbReference>
<evidence type="ECO:0000313" key="3">
    <source>
        <dbReference type="Proteomes" id="UP000319424"/>
    </source>
</evidence>
<protein>
    <submittedName>
        <fullName evidence="2">Transposase</fullName>
    </submittedName>
</protein>
<dbReference type="PANTHER" id="PTHR33498">
    <property type="entry name" value="TRANSPOSASE FOR INSERTION SEQUENCE ELEMENT IS1557"/>
    <property type="match status" value="1"/>
</dbReference>
<dbReference type="OrthoDB" id="1696919at2"/>
<organism evidence="2 3">
    <name type="scientific">Criibacterium bergeronii</name>
    <dbReference type="NCBI Taxonomy" id="1871336"/>
    <lineage>
        <taxon>Bacteria</taxon>
        <taxon>Bacillati</taxon>
        <taxon>Bacillota</taxon>
        <taxon>Clostridia</taxon>
        <taxon>Peptostreptococcales</taxon>
        <taxon>Filifactoraceae</taxon>
        <taxon>Criibacterium</taxon>
    </lineage>
</organism>
<feature type="domain" description="Transposase IS204/IS1001/IS1096/IS1165 DDE" evidence="1">
    <location>
        <begin position="2"/>
        <end position="189"/>
    </location>
</feature>
<dbReference type="AlphaFoldDB" id="A0A552VC80"/>
<gene>
    <name evidence="2" type="ORF">FL857_03515</name>
</gene>
<sequence>MKVKFFISDMSNVFRLIRKIYFPNSIYITDKYHFVRQLTWALEAVRKEEQKKMTRKDRIYYKRSKSLLNKPRSKLTDEEKIKVSIMLEKNERIRQAYKLKEEFYENVLIQTDKKVAKKALLNWIEEAKKIKERCFKACITAYKNWTDSIANSLQYKYNNGYLEGTHNKIKAIKRITFGMKNFRKFRNKILLTLN</sequence>
<dbReference type="Pfam" id="PF01610">
    <property type="entry name" value="DDE_Tnp_ISL3"/>
    <property type="match status" value="1"/>
</dbReference>
<comment type="caution">
    <text evidence="2">The sequence shown here is derived from an EMBL/GenBank/DDBJ whole genome shotgun (WGS) entry which is preliminary data.</text>
</comment>